<organism evidence="2 3">
    <name type="scientific">Methylomonas rosea</name>
    <dbReference type="NCBI Taxonomy" id="2952227"/>
    <lineage>
        <taxon>Bacteria</taxon>
        <taxon>Pseudomonadati</taxon>
        <taxon>Pseudomonadota</taxon>
        <taxon>Gammaproteobacteria</taxon>
        <taxon>Methylococcales</taxon>
        <taxon>Methylococcaceae</taxon>
        <taxon>Methylomonas</taxon>
    </lineage>
</organism>
<gene>
    <name evidence="2" type="ORF">NP589_13805</name>
</gene>
<proteinExistence type="predicted"/>
<evidence type="ECO:0000313" key="3">
    <source>
        <dbReference type="Proteomes" id="UP001524570"/>
    </source>
</evidence>
<reference evidence="2 3" key="1">
    <citation type="submission" date="2022-07" db="EMBL/GenBank/DDBJ databases">
        <title>Methylomonas rivi sp. nov., Methylomonas rosea sp. nov., Methylomonas aureus sp. nov. and Methylomonas subterranea sp. nov., four novel methanotrophs isolated from a freshwater creek and the deep terrestrial subsurface.</title>
        <authorList>
            <person name="Abin C."/>
            <person name="Sankaranarayanan K."/>
            <person name="Garner C."/>
            <person name="Sindelar R."/>
            <person name="Kotary K."/>
            <person name="Garner R."/>
            <person name="Barclay S."/>
            <person name="Lawson P."/>
            <person name="Krumholz L."/>
        </authorList>
    </citation>
    <scope>NUCLEOTIDE SEQUENCE [LARGE SCALE GENOMIC DNA]</scope>
    <source>
        <strain evidence="2 3">WSC-7</strain>
    </source>
</reference>
<evidence type="ECO:0000313" key="2">
    <source>
        <dbReference type="EMBL" id="MCQ8118507.1"/>
    </source>
</evidence>
<dbReference type="Proteomes" id="UP001524570">
    <property type="component" value="Unassembled WGS sequence"/>
</dbReference>
<comment type="caution">
    <text evidence="2">The sequence shown here is derived from an EMBL/GenBank/DDBJ whole genome shotgun (WGS) entry which is preliminary data.</text>
</comment>
<accession>A0ABT1TUQ0</accession>
<dbReference type="RefSeq" id="WP_205454570.1">
    <property type="nucleotide sequence ID" value="NZ_JANIBL010000042.1"/>
</dbReference>
<sequence length="146" mass="16709">MDIEEFVQLNTPASTSGSKLFPYLADLHRLRELGYSYKQIQSYLAGKDITVSIQGIASYLARHQEQKAAELQTKRPQPRTIQPEPVATPARNRDDHIENEPENKQTYFDPTDLREILSEKINLDQLAKLGKPHKQTRKKPHETGSD</sequence>
<feature type="compositionally biased region" description="Basic and acidic residues" evidence="1">
    <location>
        <begin position="91"/>
        <end position="103"/>
    </location>
</feature>
<keyword evidence="3" id="KW-1185">Reference proteome</keyword>
<name>A0ABT1TUQ0_9GAMM</name>
<feature type="region of interest" description="Disordered" evidence="1">
    <location>
        <begin position="124"/>
        <end position="146"/>
    </location>
</feature>
<feature type="compositionally biased region" description="Basic residues" evidence="1">
    <location>
        <begin position="130"/>
        <end position="140"/>
    </location>
</feature>
<evidence type="ECO:0000256" key="1">
    <source>
        <dbReference type="SAM" id="MobiDB-lite"/>
    </source>
</evidence>
<dbReference type="EMBL" id="JANIBL010000042">
    <property type="protein sequence ID" value="MCQ8118507.1"/>
    <property type="molecule type" value="Genomic_DNA"/>
</dbReference>
<protein>
    <submittedName>
        <fullName evidence="2">Uncharacterized protein</fullName>
    </submittedName>
</protein>
<feature type="region of interest" description="Disordered" evidence="1">
    <location>
        <begin position="65"/>
        <end position="110"/>
    </location>
</feature>